<organism evidence="2 3">
    <name type="scientific">Muraenolepis orangiensis</name>
    <name type="common">Patagonian moray cod</name>
    <dbReference type="NCBI Taxonomy" id="630683"/>
    <lineage>
        <taxon>Eukaryota</taxon>
        <taxon>Metazoa</taxon>
        <taxon>Chordata</taxon>
        <taxon>Craniata</taxon>
        <taxon>Vertebrata</taxon>
        <taxon>Euteleostomi</taxon>
        <taxon>Actinopterygii</taxon>
        <taxon>Neopterygii</taxon>
        <taxon>Teleostei</taxon>
        <taxon>Neoteleostei</taxon>
        <taxon>Acanthomorphata</taxon>
        <taxon>Zeiogadaria</taxon>
        <taxon>Gadariae</taxon>
        <taxon>Gadiformes</taxon>
        <taxon>Muraenolepidoidei</taxon>
        <taxon>Muraenolepididae</taxon>
        <taxon>Muraenolepis</taxon>
    </lineage>
</organism>
<evidence type="ECO:0000313" key="2">
    <source>
        <dbReference type="EMBL" id="KAJ3610237.1"/>
    </source>
</evidence>
<evidence type="ECO:0000313" key="3">
    <source>
        <dbReference type="Proteomes" id="UP001148018"/>
    </source>
</evidence>
<proteinExistence type="predicted"/>
<reference evidence="2" key="1">
    <citation type="submission" date="2022-07" db="EMBL/GenBank/DDBJ databases">
        <title>Chromosome-level genome of Muraenolepis orangiensis.</title>
        <authorList>
            <person name="Kim J."/>
        </authorList>
    </citation>
    <scope>NUCLEOTIDE SEQUENCE</scope>
    <source>
        <strain evidence="2">KU_S4_2022</strain>
        <tissue evidence="2">Muscle</tissue>
    </source>
</reference>
<dbReference type="OrthoDB" id="8172509at2759"/>
<name>A0A9Q0EMC6_9TELE</name>
<dbReference type="PANTHER" id="PTHR46636:SF1">
    <property type="entry name" value="CDK2-ASSOCIATED AND CULLIN DOMAIN-CONTAINING PROTEIN 1"/>
    <property type="match status" value="1"/>
</dbReference>
<dbReference type="EMBL" id="JANIIK010000038">
    <property type="protein sequence ID" value="KAJ3610237.1"/>
    <property type="molecule type" value="Genomic_DNA"/>
</dbReference>
<keyword evidence="3" id="KW-1185">Reference proteome</keyword>
<sequence length="222" mass="24782">MESMEEDGFGVSDDHNHNYCAPGGDVRKTDVKKSQLTDVTSSFPQPLPYLPARRQEHREEIYPKASNNSQLMDSDSSSEGSEVCESDHSPASSASGADKISTKSTSKFHIQNKFYIEAKLNRDLGEELIKWFADFVAEKHVKTLMPLLTRAHSMPFQVQPSTMANVVKGLYSLRPEWAQLAPALFSGFIPQIHPPAVVSQLPDYAAHDQKMQLELSMNGFPR</sequence>
<feature type="region of interest" description="Disordered" evidence="1">
    <location>
        <begin position="1"/>
        <end position="102"/>
    </location>
</feature>
<dbReference type="GO" id="GO:0000082">
    <property type="term" value="P:G1/S transition of mitotic cell cycle"/>
    <property type="evidence" value="ECO:0007669"/>
    <property type="project" value="TreeGrafter"/>
</dbReference>
<dbReference type="InterPro" id="IPR042652">
    <property type="entry name" value="CACUL1"/>
</dbReference>
<dbReference type="GO" id="GO:0019901">
    <property type="term" value="F:protein kinase binding"/>
    <property type="evidence" value="ECO:0007669"/>
    <property type="project" value="TreeGrafter"/>
</dbReference>
<dbReference type="AlphaFoldDB" id="A0A9Q0EMC6"/>
<feature type="compositionally biased region" description="Basic and acidic residues" evidence="1">
    <location>
        <begin position="53"/>
        <end position="62"/>
    </location>
</feature>
<accession>A0A9Q0EMC6</accession>
<dbReference type="PANTHER" id="PTHR46636">
    <property type="entry name" value="CDK2-ASSOCIATED AND CULLIN DOMAIN-CONTAINING PROTEIN 1"/>
    <property type="match status" value="1"/>
</dbReference>
<gene>
    <name evidence="2" type="ORF">NHX12_022331</name>
</gene>
<comment type="caution">
    <text evidence="2">The sequence shown here is derived from an EMBL/GenBank/DDBJ whole genome shotgun (WGS) entry which is preliminary data.</text>
</comment>
<protein>
    <submittedName>
        <fullName evidence="2">Uncharacterized protein</fullName>
    </submittedName>
</protein>
<evidence type="ECO:0000256" key="1">
    <source>
        <dbReference type="SAM" id="MobiDB-lite"/>
    </source>
</evidence>
<feature type="compositionally biased region" description="Polar residues" evidence="1">
    <location>
        <begin position="65"/>
        <end position="80"/>
    </location>
</feature>
<dbReference type="Proteomes" id="UP001148018">
    <property type="component" value="Unassembled WGS sequence"/>
</dbReference>
<feature type="compositionally biased region" description="Basic and acidic residues" evidence="1">
    <location>
        <begin position="25"/>
        <end position="35"/>
    </location>
</feature>